<keyword evidence="5" id="KW-1185">Reference proteome</keyword>
<evidence type="ECO:0000256" key="2">
    <source>
        <dbReference type="ARBA" id="ARBA00022898"/>
    </source>
</evidence>
<dbReference type="PANTHER" id="PTHR43050:SF1">
    <property type="entry name" value="SERINE RACEMASE"/>
    <property type="match status" value="1"/>
</dbReference>
<organism evidence="4 5">
    <name type="scientific">Deinococcus hohokamensis</name>
    <dbReference type="NCBI Taxonomy" id="309883"/>
    <lineage>
        <taxon>Bacteria</taxon>
        <taxon>Thermotogati</taxon>
        <taxon>Deinococcota</taxon>
        <taxon>Deinococci</taxon>
        <taxon>Deinococcales</taxon>
        <taxon>Deinococcaceae</taxon>
        <taxon>Deinococcus</taxon>
    </lineage>
</organism>
<accession>A0ABV9IDF6</accession>
<proteinExistence type="predicted"/>
<gene>
    <name evidence="4" type="ORF">ACFO0D_18795</name>
</gene>
<comment type="cofactor">
    <cofactor evidence="1">
        <name>pyridoxal 5'-phosphate</name>
        <dbReference type="ChEBI" id="CHEBI:597326"/>
    </cofactor>
</comment>
<name>A0ABV9IDF6_9DEIO</name>
<evidence type="ECO:0000256" key="1">
    <source>
        <dbReference type="ARBA" id="ARBA00001933"/>
    </source>
</evidence>
<dbReference type="RefSeq" id="WP_380063356.1">
    <property type="nucleotide sequence ID" value="NZ_JBHSEI010000015.1"/>
</dbReference>
<dbReference type="SUPFAM" id="SSF53686">
    <property type="entry name" value="Tryptophan synthase beta subunit-like PLP-dependent enzymes"/>
    <property type="match status" value="1"/>
</dbReference>
<dbReference type="Gene3D" id="3.40.50.1100">
    <property type="match status" value="2"/>
</dbReference>
<evidence type="ECO:0000313" key="5">
    <source>
        <dbReference type="Proteomes" id="UP001595952"/>
    </source>
</evidence>
<dbReference type="Pfam" id="PF00291">
    <property type="entry name" value="PALP"/>
    <property type="match status" value="1"/>
</dbReference>
<evidence type="ECO:0000313" key="4">
    <source>
        <dbReference type="EMBL" id="MFC4640382.1"/>
    </source>
</evidence>
<feature type="domain" description="Tryptophan synthase beta chain-like PALP" evidence="3">
    <location>
        <begin position="16"/>
        <end position="284"/>
    </location>
</feature>
<reference evidence="5" key="1">
    <citation type="journal article" date="2019" name="Int. J. Syst. Evol. Microbiol.">
        <title>The Global Catalogue of Microorganisms (GCM) 10K type strain sequencing project: providing services to taxonomists for standard genome sequencing and annotation.</title>
        <authorList>
            <consortium name="The Broad Institute Genomics Platform"/>
            <consortium name="The Broad Institute Genome Sequencing Center for Infectious Disease"/>
            <person name="Wu L."/>
            <person name="Ma J."/>
        </authorList>
    </citation>
    <scope>NUCLEOTIDE SEQUENCE [LARGE SCALE GENOMIC DNA]</scope>
    <source>
        <strain evidence="5">CCUG 55995</strain>
    </source>
</reference>
<evidence type="ECO:0000259" key="3">
    <source>
        <dbReference type="Pfam" id="PF00291"/>
    </source>
</evidence>
<protein>
    <submittedName>
        <fullName evidence="4">Threonine/serine dehydratase</fullName>
    </submittedName>
</protein>
<dbReference type="InterPro" id="IPR036052">
    <property type="entry name" value="TrpB-like_PALP_sf"/>
</dbReference>
<dbReference type="Proteomes" id="UP001595952">
    <property type="component" value="Unassembled WGS sequence"/>
</dbReference>
<dbReference type="InterPro" id="IPR001926">
    <property type="entry name" value="TrpB-like_PALP"/>
</dbReference>
<keyword evidence="2" id="KW-0663">Pyridoxal phosphate</keyword>
<dbReference type="EMBL" id="JBHSEI010000015">
    <property type="protein sequence ID" value="MFC4640382.1"/>
    <property type="molecule type" value="Genomic_DNA"/>
</dbReference>
<dbReference type="CDD" id="cd01562">
    <property type="entry name" value="Thr-dehyd"/>
    <property type="match status" value="1"/>
</dbReference>
<dbReference type="PANTHER" id="PTHR43050">
    <property type="entry name" value="SERINE / THREONINE RACEMASE FAMILY MEMBER"/>
    <property type="match status" value="1"/>
</dbReference>
<sequence>MITLEDVRGAAARLAPHVHRTPVVSSGSLNRLLDRDLLFKSEHLQKTGSFKVRGALNAALQLGGPRGLVTLSSGNHAQGVAYASRVRGVPCVVVMYEDASETKKEAVRSYGAVVVDQGVTRLNGEERVRAIAAERGFHYIHAYDDLQVMAGQGTQALEFTEQTPSPDAVLVAVGGGGMISGIATVIKTVWPETRVIGVEPAAGDDTRRSLLAGERVRLEAPPRTVADGVQTMMPGALTFPVVQRHVDEVLAVSEESIVEAQRLMMRHLKQVVEPTAGLPLAPLLEGADLPRRLGLFVCGGNWLP</sequence>
<comment type="caution">
    <text evidence="4">The sequence shown here is derived from an EMBL/GenBank/DDBJ whole genome shotgun (WGS) entry which is preliminary data.</text>
</comment>